<evidence type="ECO:0000313" key="4">
    <source>
        <dbReference type="Proteomes" id="UP001174209"/>
    </source>
</evidence>
<feature type="transmembrane region" description="Helical" evidence="1">
    <location>
        <begin position="207"/>
        <end position="228"/>
    </location>
</feature>
<name>A0ABT8K2A9_9MICC</name>
<dbReference type="Proteomes" id="UP001174209">
    <property type="component" value="Unassembled WGS sequence"/>
</dbReference>
<feature type="transmembrane region" description="Helical" evidence="1">
    <location>
        <begin position="45"/>
        <end position="62"/>
    </location>
</feature>
<evidence type="ECO:0000313" key="3">
    <source>
        <dbReference type="EMBL" id="MDN4611545.1"/>
    </source>
</evidence>
<comment type="caution">
    <text evidence="3">The sequence shown here is derived from an EMBL/GenBank/DDBJ whole genome shotgun (WGS) entry which is preliminary data.</text>
</comment>
<dbReference type="PANTHER" id="PTHR35797">
    <property type="entry name" value="PROTEASE-RELATED"/>
    <property type="match status" value="1"/>
</dbReference>
<dbReference type="InterPro" id="IPR042150">
    <property type="entry name" value="MmRce1-like"/>
</dbReference>
<evidence type="ECO:0000259" key="2">
    <source>
        <dbReference type="Pfam" id="PF02517"/>
    </source>
</evidence>
<keyword evidence="3" id="KW-0378">Hydrolase</keyword>
<reference evidence="3" key="1">
    <citation type="submission" date="2023-06" db="EMBL/GenBank/DDBJ databases">
        <title>MT1 and MT2 Draft Genomes of Novel Species.</title>
        <authorList>
            <person name="Venkateswaran K."/>
        </authorList>
    </citation>
    <scope>NUCLEOTIDE SEQUENCE</scope>
    <source>
        <strain evidence="3">IIF3SC-B10</strain>
    </source>
</reference>
<dbReference type="EC" id="3.4.-.-" evidence="3"/>
<dbReference type="RefSeq" id="WP_301227585.1">
    <property type="nucleotide sequence ID" value="NZ_JAROCG010000001.1"/>
</dbReference>
<feature type="transmembrane region" description="Helical" evidence="1">
    <location>
        <begin position="153"/>
        <end position="174"/>
    </location>
</feature>
<dbReference type="GO" id="GO:0008237">
    <property type="term" value="F:metallopeptidase activity"/>
    <property type="evidence" value="ECO:0007669"/>
    <property type="project" value="UniProtKB-KW"/>
</dbReference>
<dbReference type="InterPro" id="IPR003675">
    <property type="entry name" value="Rce1/LyrA-like_dom"/>
</dbReference>
<feature type="transmembrane region" description="Helical" evidence="1">
    <location>
        <begin position="180"/>
        <end position="200"/>
    </location>
</feature>
<sequence>MFRSDRKALVAFFVLTYVLSWTIWATALAFQNGLLDWRLPGDPLSYLAVTVAALTITALSAGSKGVKDLFRRMILWRVHVKWYLAALLIPGIPAVVAMVTYAALGGSHDVGALVPASAIVPLLLTQTLLHLLTEELGWRGFALPRLRARFGSLVAGVVLGLLWGAWHIPMFFVAGTRQTYPFLGFVVLIVSISVIMTWIFDRTRGSILIAALFHAAMNTWWAATNLLWGATSLFWIFVVATAATAVVVALVQRRGQEATLLPQAATSAASAY</sequence>
<gene>
    <name evidence="3" type="ORF">P5G52_11795</name>
</gene>
<organism evidence="3 4">
    <name type="scientific">Arthrobacter burdickii</name>
    <dbReference type="NCBI Taxonomy" id="3035920"/>
    <lineage>
        <taxon>Bacteria</taxon>
        <taxon>Bacillati</taxon>
        <taxon>Actinomycetota</taxon>
        <taxon>Actinomycetes</taxon>
        <taxon>Micrococcales</taxon>
        <taxon>Micrococcaceae</taxon>
        <taxon>Arthrobacter</taxon>
    </lineage>
</organism>
<keyword evidence="1" id="KW-1133">Transmembrane helix</keyword>
<keyword evidence="4" id="KW-1185">Reference proteome</keyword>
<keyword evidence="3" id="KW-0645">Protease</keyword>
<feature type="transmembrane region" description="Helical" evidence="1">
    <location>
        <begin position="234"/>
        <end position="251"/>
    </location>
</feature>
<keyword evidence="1" id="KW-0812">Transmembrane</keyword>
<feature type="domain" description="CAAX prenyl protease 2/Lysostaphin resistance protein A-like" evidence="2">
    <location>
        <begin position="119"/>
        <end position="219"/>
    </location>
</feature>
<keyword evidence="1" id="KW-0472">Membrane</keyword>
<dbReference type="EMBL" id="JAROCG010000001">
    <property type="protein sequence ID" value="MDN4611545.1"/>
    <property type="molecule type" value="Genomic_DNA"/>
</dbReference>
<evidence type="ECO:0000256" key="1">
    <source>
        <dbReference type="SAM" id="Phobius"/>
    </source>
</evidence>
<accession>A0ABT8K2A9</accession>
<proteinExistence type="predicted"/>
<feature type="transmembrane region" description="Helical" evidence="1">
    <location>
        <begin position="110"/>
        <end position="132"/>
    </location>
</feature>
<keyword evidence="3" id="KW-0482">Metalloprotease</keyword>
<protein>
    <submittedName>
        <fullName evidence="3">CPBP family intramembrane metalloprotease</fullName>
        <ecNumber evidence="3">3.4.-.-</ecNumber>
    </submittedName>
</protein>
<dbReference type="Pfam" id="PF02517">
    <property type="entry name" value="Rce1-like"/>
    <property type="match status" value="1"/>
</dbReference>
<dbReference type="PANTHER" id="PTHR35797:SF1">
    <property type="entry name" value="PROTEASE"/>
    <property type="match status" value="1"/>
</dbReference>
<feature type="transmembrane region" description="Helical" evidence="1">
    <location>
        <begin position="82"/>
        <end position="104"/>
    </location>
</feature>